<dbReference type="STRING" id="1650663.GCA_001486665_02853"/>
<dbReference type="NCBIfam" id="TIGR00517">
    <property type="entry name" value="acyl_carrier"/>
    <property type="match status" value="1"/>
</dbReference>
<keyword evidence="5 7" id="KW-0443">Lipid metabolism</keyword>
<proteinExistence type="inferred from homology"/>
<keyword evidence="1 7" id="KW-0596">Phosphopantetheine</keyword>
<dbReference type="GeneID" id="97381284"/>
<evidence type="ECO:0000313" key="12">
    <source>
        <dbReference type="Proteomes" id="UP000295184"/>
    </source>
</evidence>
<keyword evidence="7" id="KW-0963">Cytoplasm</keyword>
<comment type="PTM">
    <text evidence="7">4'-phosphopantetheine is transferred from CoA to a specific serine of apo-ACP by AcpS. This modification is essential for activity because fatty acids are bound in thioester linkage to the sulfhydryl of the prosthetic group.</text>
</comment>
<dbReference type="UniPathway" id="UPA00094"/>
<organism evidence="11 12">
    <name type="scientific">Allofournierella massiliensis</name>
    <dbReference type="NCBI Taxonomy" id="1650663"/>
    <lineage>
        <taxon>Bacteria</taxon>
        <taxon>Bacillati</taxon>
        <taxon>Bacillota</taxon>
        <taxon>Clostridia</taxon>
        <taxon>Eubacteriales</taxon>
        <taxon>Oscillospiraceae</taxon>
        <taxon>Allofournierella</taxon>
    </lineage>
</organism>
<comment type="similarity">
    <text evidence="7">Belongs to the acyl carrier protein (ACP) family.</text>
</comment>
<evidence type="ECO:0000256" key="4">
    <source>
        <dbReference type="ARBA" id="ARBA00022832"/>
    </source>
</evidence>
<comment type="PTM">
    <text evidence="9">4'-phosphopantetheine is transferred from CoA to a specific serine of apo-ACP by acpS.</text>
</comment>
<feature type="domain" description="Carrier" evidence="10">
    <location>
        <begin position="1"/>
        <end position="74"/>
    </location>
</feature>
<evidence type="ECO:0000256" key="3">
    <source>
        <dbReference type="ARBA" id="ARBA00022553"/>
    </source>
</evidence>
<keyword evidence="3 7" id="KW-0597">Phosphoprotein</keyword>
<comment type="function">
    <text evidence="7 9">Carrier of the growing fatty acid chain in fatty acid biosynthesis.</text>
</comment>
<evidence type="ECO:0000259" key="10">
    <source>
        <dbReference type="PROSITE" id="PS50075"/>
    </source>
</evidence>
<comment type="pathway">
    <text evidence="7 9">Lipid metabolism; fatty acid biosynthesis.</text>
</comment>
<dbReference type="InterPro" id="IPR036736">
    <property type="entry name" value="ACP-like_sf"/>
</dbReference>
<evidence type="ECO:0000256" key="7">
    <source>
        <dbReference type="HAMAP-Rule" id="MF_01217"/>
    </source>
</evidence>
<keyword evidence="2 7" id="KW-0444">Lipid biosynthesis</keyword>
<evidence type="ECO:0000256" key="8">
    <source>
        <dbReference type="NCBIfam" id="TIGR00517"/>
    </source>
</evidence>
<name>A0A4R1R6R3_9FIRM</name>
<dbReference type="GO" id="GO:0000036">
    <property type="term" value="F:acyl carrier activity"/>
    <property type="evidence" value="ECO:0007669"/>
    <property type="project" value="UniProtKB-UniRule"/>
</dbReference>
<dbReference type="GO" id="GO:0016020">
    <property type="term" value="C:membrane"/>
    <property type="evidence" value="ECO:0007669"/>
    <property type="project" value="GOC"/>
</dbReference>
<dbReference type="GO" id="GO:0005829">
    <property type="term" value="C:cytosol"/>
    <property type="evidence" value="ECO:0007669"/>
    <property type="project" value="TreeGrafter"/>
</dbReference>
<keyword evidence="6 7" id="KW-0275">Fatty acid biosynthesis</keyword>
<protein>
    <recommendedName>
        <fullName evidence="7 8">Acyl carrier protein</fullName>
        <shortName evidence="7">ACP</shortName>
    </recommendedName>
</protein>
<gene>
    <name evidence="7" type="primary">acpP</name>
    <name evidence="11" type="ORF">EDD77_10219</name>
</gene>
<dbReference type="InterPro" id="IPR009081">
    <property type="entry name" value="PP-bd_ACP"/>
</dbReference>
<feature type="modified residue" description="O-(pantetheine 4'-phosphoryl)serine" evidence="7">
    <location>
        <position position="34"/>
    </location>
</feature>
<dbReference type="RefSeq" id="WP_370826156.1">
    <property type="nucleotide sequence ID" value="NZ_CABKVM010000019.1"/>
</dbReference>
<dbReference type="SUPFAM" id="SSF47336">
    <property type="entry name" value="ACP-like"/>
    <property type="match status" value="1"/>
</dbReference>
<comment type="subcellular location">
    <subcellularLocation>
        <location evidence="7">Cytoplasm</location>
    </subcellularLocation>
</comment>
<keyword evidence="4 7" id="KW-0276">Fatty acid metabolism</keyword>
<reference evidence="11 12" key="1">
    <citation type="submission" date="2019-03" db="EMBL/GenBank/DDBJ databases">
        <title>Genomic Encyclopedia of Type Strains, Phase IV (KMG-IV): sequencing the most valuable type-strain genomes for metagenomic binning, comparative biology and taxonomic classification.</title>
        <authorList>
            <person name="Goeker M."/>
        </authorList>
    </citation>
    <scope>NUCLEOTIDE SEQUENCE [LARGE SCALE GENOMIC DNA]</scope>
    <source>
        <strain evidence="11 12">DSM 100451</strain>
    </source>
</reference>
<evidence type="ECO:0000313" key="11">
    <source>
        <dbReference type="EMBL" id="TCL61281.1"/>
    </source>
</evidence>
<evidence type="ECO:0000256" key="6">
    <source>
        <dbReference type="ARBA" id="ARBA00023160"/>
    </source>
</evidence>
<dbReference type="GO" id="GO:0000035">
    <property type="term" value="F:acyl binding"/>
    <property type="evidence" value="ECO:0007669"/>
    <property type="project" value="TreeGrafter"/>
</dbReference>
<evidence type="ECO:0000256" key="1">
    <source>
        <dbReference type="ARBA" id="ARBA00022450"/>
    </source>
</evidence>
<dbReference type="PANTHER" id="PTHR20863:SF76">
    <property type="entry name" value="CARRIER DOMAIN-CONTAINING PROTEIN"/>
    <property type="match status" value="1"/>
</dbReference>
<sequence length="74" mass="7950">MFEKVRDIIVDTLSCDADKVTMEATLADDLGADSLDAVELNMALEDNLGVAISDEELANMKTVGDIVNYLEANA</sequence>
<dbReference type="EMBL" id="SLUM01000002">
    <property type="protein sequence ID" value="TCL61281.1"/>
    <property type="molecule type" value="Genomic_DNA"/>
</dbReference>
<dbReference type="NCBIfam" id="NF002150">
    <property type="entry name" value="PRK00982.1-4"/>
    <property type="match status" value="1"/>
</dbReference>
<dbReference type="NCBIfam" id="NF002148">
    <property type="entry name" value="PRK00982.1-2"/>
    <property type="match status" value="1"/>
</dbReference>
<dbReference type="AlphaFoldDB" id="A0A4R1R6R3"/>
<dbReference type="HAMAP" id="MF_01217">
    <property type="entry name" value="Acyl_carrier"/>
    <property type="match status" value="1"/>
</dbReference>
<dbReference type="InterPro" id="IPR003231">
    <property type="entry name" value="ACP"/>
</dbReference>
<dbReference type="Proteomes" id="UP000295184">
    <property type="component" value="Unassembled WGS sequence"/>
</dbReference>
<dbReference type="GO" id="GO:0009245">
    <property type="term" value="P:lipid A biosynthetic process"/>
    <property type="evidence" value="ECO:0007669"/>
    <property type="project" value="TreeGrafter"/>
</dbReference>
<dbReference type="Pfam" id="PF00550">
    <property type="entry name" value="PP-binding"/>
    <property type="match status" value="1"/>
</dbReference>
<dbReference type="Gene3D" id="1.10.1200.10">
    <property type="entry name" value="ACP-like"/>
    <property type="match status" value="1"/>
</dbReference>
<comment type="caution">
    <text evidence="11">The sequence shown here is derived from an EMBL/GenBank/DDBJ whole genome shotgun (WGS) entry which is preliminary data.</text>
</comment>
<evidence type="ECO:0000256" key="5">
    <source>
        <dbReference type="ARBA" id="ARBA00023098"/>
    </source>
</evidence>
<dbReference type="PANTHER" id="PTHR20863">
    <property type="entry name" value="ACYL CARRIER PROTEIN"/>
    <property type="match status" value="1"/>
</dbReference>
<evidence type="ECO:0000256" key="2">
    <source>
        <dbReference type="ARBA" id="ARBA00022516"/>
    </source>
</evidence>
<dbReference type="PROSITE" id="PS50075">
    <property type="entry name" value="CARRIER"/>
    <property type="match status" value="1"/>
</dbReference>
<evidence type="ECO:0000256" key="9">
    <source>
        <dbReference type="RuleBase" id="RU003545"/>
    </source>
</evidence>
<accession>A0A4R1R6R3</accession>